<dbReference type="PANTHER" id="PTHR30251:SF2">
    <property type="entry name" value="FIMBRIAL CHAPERONE YADV-RELATED"/>
    <property type="match status" value="1"/>
</dbReference>
<dbReference type="SUPFAM" id="SSF49354">
    <property type="entry name" value="PapD-like"/>
    <property type="match status" value="1"/>
</dbReference>
<accession>A0A0H3FDG5</accession>
<sequence length="244" mass="27014" precursor="true">MNFIPTPKIVSFCLAVLGFIACDVCADVVISGTRIIYPAQAKEITVKLDNRGEKALLVQSWLDDGREDVNPQEMKIPFLVTPPISRMNAKQGQTVKIASLGGELPKDKETVFWFNVLEIPPKAKNSTDENLLQLAFRTRIKLFYRPEGLKGSASEAATALTWKIVKNGQQVFAEAKNATPYFVTVNEAFLNTNGRKYELETKMIAPDSTQLMKVDGLTTTVNTGKINYTAINDYGGNIKYEASL</sequence>
<dbReference type="HOGENOM" id="CLU_070768_0_2_6"/>
<comment type="subcellular location">
    <subcellularLocation>
        <location evidence="1 8">Periplasm</location>
    </subcellularLocation>
</comment>
<organism evidence="12 14">
    <name type="scientific">Rahnella sp. (strain Y9602)</name>
    <dbReference type="NCBI Taxonomy" id="2703885"/>
    <lineage>
        <taxon>Bacteria</taxon>
        <taxon>Pseudomonadati</taxon>
        <taxon>Pseudomonadota</taxon>
        <taxon>Gammaproteobacteria</taxon>
        <taxon>Enterobacterales</taxon>
        <taxon>Yersiniaceae</taxon>
        <taxon>Rahnella</taxon>
    </lineage>
</organism>
<dbReference type="AlphaFoldDB" id="A0A0H3FDG5"/>
<protein>
    <submittedName>
        <fullName evidence="13">Fimbrial chaperone</fullName>
    </submittedName>
    <submittedName>
        <fullName evidence="12">Pili assembly chaperone, N-terminal protein</fullName>
    </submittedName>
</protein>
<dbReference type="SUPFAM" id="SSF49584">
    <property type="entry name" value="Periplasmic chaperone C-domain"/>
    <property type="match status" value="1"/>
</dbReference>
<dbReference type="InterPro" id="IPR018046">
    <property type="entry name" value="Pili_assmbl_chaperone_CS"/>
</dbReference>
<reference evidence="12 14" key="2">
    <citation type="journal article" date="2012" name="J. Bacteriol.">
        <title>Complete Genome Sequence of Rahnella sp. Strain Y9602, a Gammaproteobacterium Isolate from Metal- and Radionuclide-Contaminated Soil.</title>
        <authorList>
            <person name="Martinez R.J."/>
            <person name="Bruce D."/>
            <person name="Detter C."/>
            <person name="Goodwin L.A."/>
            <person name="Han J."/>
            <person name="Han C.S."/>
            <person name="Held B."/>
            <person name="Land M.L."/>
            <person name="Mikhailova N."/>
            <person name="Nolan M."/>
            <person name="Pennacchio L."/>
            <person name="Pitluck S."/>
            <person name="Tapia R."/>
            <person name="Woyke T."/>
            <person name="Sobecky P.A."/>
        </authorList>
    </citation>
    <scope>NUCLEOTIDE SEQUENCE [LARGE SCALE GENOMIC DNA]</scope>
    <source>
        <strain evidence="12 14">Y9602</strain>
    </source>
</reference>
<dbReference type="GO" id="GO:0071555">
    <property type="term" value="P:cell wall organization"/>
    <property type="evidence" value="ECO:0007669"/>
    <property type="project" value="InterPro"/>
</dbReference>
<feature type="domain" description="Pili assembly chaperone N-terminal" evidence="10">
    <location>
        <begin position="28"/>
        <end position="150"/>
    </location>
</feature>
<evidence type="ECO:0000256" key="2">
    <source>
        <dbReference type="ARBA" id="ARBA00007399"/>
    </source>
</evidence>
<keyword evidence="5" id="KW-0574">Periplasm</keyword>
<evidence type="ECO:0000256" key="9">
    <source>
        <dbReference type="SAM" id="SignalP"/>
    </source>
</evidence>
<dbReference type="Gene3D" id="2.60.40.10">
    <property type="entry name" value="Immunoglobulins"/>
    <property type="match status" value="2"/>
</dbReference>
<evidence type="ECO:0000313" key="15">
    <source>
        <dbReference type="Proteomes" id="UP001598201"/>
    </source>
</evidence>
<comment type="similarity">
    <text evidence="2 8">Belongs to the periplasmic pilus chaperone family.</text>
</comment>
<keyword evidence="7" id="KW-0393">Immunoglobulin domain</keyword>
<dbReference type="FunFam" id="2.60.40.10:FF:000458">
    <property type="entry name" value="Molecular chaperone FimC"/>
    <property type="match status" value="1"/>
</dbReference>
<keyword evidence="4 9" id="KW-0732">Signal</keyword>
<dbReference type="InterPro" id="IPR016148">
    <property type="entry name" value="Pili_assmbl_chaperone_C"/>
</dbReference>
<dbReference type="Proteomes" id="UP001598201">
    <property type="component" value="Unassembled WGS sequence"/>
</dbReference>
<dbReference type="Pfam" id="PF00345">
    <property type="entry name" value="PapD_N"/>
    <property type="match status" value="1"/>
</dbReference>
<dbReference type="NCBIfam" id="NF007398">
    <property type="entry name" value="PRK09926.1"/>
    <property type="match status" value="1"/>
</dbReference>
<dbReference type="InterPro" id="IPR013783">
    <property type="entry name" value="Ig-like_fold"/>
</dbReference>
<evidence type="ECO:0000313" key="14">
    <source>
        <dbReference type="Proteomes" id="UP000007257"/>
    </source>
</evidence>
<evidence type="ECO:0000259" key="11">
    <source>
        <dbReference type="Pfam" id="PF02753"/>
    </source>
</evidence>
<dbReference type="OrthoDB" id="9131059at2"/>
<feature type="chain" id="PRO_5002608988" evidence="9">
    <location>
        <begin position="27"/>
        <end position="244"/>
    </location>
</feature>
<evidence type="ECO:0000256" key="7">
    <source>
        <dbReference type="ARBA" id="ARBA00023319"/>
    </source>
</evidence>
<keyword evidence="3" id="KW-1029">Fimbrium biogenesis</keyword>
<name>A0A0H3FDG5_RAHSY</name>
<dbReference type="InterPro" id="IPR008962">
    <property type="entry name" value="PapD-like_sf"/>
</dbReference>
<feature type="domain" description="Pili assembly chaperone C-terminal" evidence="11">
    <location>
        <begin position="176"/>
        <end position="238"/>
    </location>
</feature>
<proteinExistence type="inferred from homology"/>
<dbReference type="InterPro" id="IPR036316">
    <property type="entry name" value="Pili_assmbl_chap_C_dom_sf"/>
</dbReference>
<evidence type="ECO:0000313" key="13">
    <source>
        <dbReference type="EMBL" id="MFD3222485.1"/>
    </source>
</evidence>
<feature type="signal peptide" evidence="9">
    <location>
        <begin position="1"/>
        <end position="26"/>
    </location>
</feature>
<dbReference type="EMBL" id="JBHUCJ010000004">
    <property type="protein sequence ID" value="MFD3222485.1"/>
    <property type="molecule type" value="Genomic_DNA"/>
</dbReference>
<dbReference type="GO" id="GO:0030288">
    <property type="term" value="C:outer membrane-bounded periplasmic space"/>
    <property type="evidence" value="ECO:0007669"/>
    <property type="project" value="InterPro"/>
</dbReference>
<dbReference type="InterPro" id="IPR001829">
    <property type="entry name" value="Pili_assmbl_chaperone_bac"/>
</dbReference>
<evidence type="ECO:0000256" key="3">
    <source>
        <dbReference type="ARBA" id="ARBA00022558"/>
    </source>
</evidence>
<keyword evidence="6 8" id="KW-0143">Chaperone</keyword>
<dbReference type="InterPro" id="IPR016147">
    <property type="entry name" value="Pili_assmbl_chaperone_N"/>
</dbReference>
<dbReference type="Pfam" id="PF02753">
    <property type="entry name" value="PapD_C"/>
    <property type="match status" value="1"/>
</dbReference>
<reference evidence="14" key="1">
    <citation type="submission" date="2011-01" db="EMBL/GenBank/DDBJ databases">
        <title>Complete sequence of chromosome of Rahnella sp. Y9602.</title>
        <authorList>
            <consortium name="US DOE Joint Genome Institute"/>
            <person name="Lucas S."/>
            <person name="Copeland A."/>
            <person name="Lapidus A."/>
            <person name="Cheng J.-F."/>
            <person name="Goodwin L."/>
            <person name="Pitluck S."/>
            <person name="Lu M."/>
            <person name="Detter J.C."/>
            <person name="Han C."/>
            <person name="Tapia R."/>
            <person name="Land M."/>
            <person name="Hauser L."/>
            <person name="Kyrpides N."/>
            <person name="Ivanova N."/>
            <person name="Ovchinnikova G."/>
            <person name="Pagani I."/>
            <person name="Sobecky P.A."/>
            <person name="Martinez R.J."/>
            <person name="Woyke T."/>
        </authorList>
    </citation>
    <scope>NUCLEOTIDE SEQUENCE [LARGE SCALE GENOMIC DNA]</scope>
    <source>
        <strain evidence="14">Y9602</strain>
    </source>
</reference>
<evidence type="ECO:0000256" key="5">
    <source>
        <dbReference type="ARBA" id="ARBA00022764"/>
    </source>
</evidence>
<dbReference type="EMBL" id="CP002505">
    <property type="protein sequence ID" value="ADW75116.1"/>
    <property type="molecule type" value="Genomic_DNA"/>
</dbReference>
<evidence type="ECO:0000256" key="1">
    <source>
        <dbReference type="ARBA" id="ARBA00004418"/>
    </source>
</evidence>
<dbReference type="PROSITE" id="PS00635">
    <property type="entry name" value="PILI_CHAPERONE"/>
    <property type="match status" value="1"/>
</dbReference>
<gene>
    <name evidence="12" type="ordered locus">Rahaq_3524</name>
    <name evidence="13" type="ORF">ACFPK4_02995</name>
</gene>
<dbReference type="eggNOG" id="COG3121">
    <property type="taxonomic scope" value="Bacteria"/>
</dbReference>
<dbReference type="RefSeq" id="WP_013576808.1">
    <property type="nucleotide sequence ID" value="NC_015061.1"/>
</dbReference>
<evidence type="ECO:0000256" key="4">
    <source>
        <dbReference type="ARBA" id="ARBA00022729"/>
    </source>
</evidence>
<evidence type="ECO:0000256" key="8">
    <source>
        <dbReference type="RuleBase" id="RU003918"/>
    </source>
</evidence>
<evidence type="ECO:0000259" key="10">
    <source>
        <dbReference type="Pfam" id="PF00345"/>
    </source>
</evidence>
<dbReference type="PANTHER" id="PTHR30251">
    <property type="entry name" value="PILUS ASSEMBLY CHAPERONE"/>
    <property type="match status" value="1"/>
</dbReference>
<reference evidence="13 15" key="3">
    <citation type="submission" date="2024-09" db="EMBL/GenBank/DDBJ databases">
        <title>Genomes of Rahnella.</title>
        <authorList>
            <person name="Mnguni F.C."/>
            <person name="Shin G.Y."/>
            <person name="Coutinho T."/>
        </authorList>
    </citation>
    <scope>NUCLEOTIDE SEQUENCE [LARGE SCALE GENOMIC DNA]</scope>
    <source>
        <strain evidence="13 15">20WA0057</strain>
    </source>
</reference>
<evidence type="ECO:0000256" key="6">
    <source>
        <dbReference type="ARBA" id="ARBA00023186"/>
    </source>
</evidence>
<dbReference type="KEGG" id="rah:Rahaq_3524"/>
<keyword evidence="15" id="KW-1185">Reference proteome</keyword>
<evidence type="ECO:0000313" key="12">
    <source>
        <dbReference type="EMBL" id="ADW75116.1"/>
    </source>
</evidence>
<dbReference type="PRINTS" id="PR00969">
    <property type="entry name" value="CHAPERONPILI"/>
</dbReference>
<dbReference type="Proteomes" id="UP000007257">
    <property type="component" value="Chromosome"/>
</dbReference>
<dbReference type="InterPro" id="IPR050643">
    <property type="entry name" value="Periplasmic_pilus_chap"/>
</dbReference>